<sequence>MDQFYINLLFVGASFALYFGIAIWARAGSTKEFYVAGGGVHPVANGMATAADWMSAASFISMAGLIAAGGYANSTFLMGWTGGYVLLAMLLAPYLRKFGKFTVPDFIGDRFYSKPARLVAVACLIVASVTYVIGQMAGAGIAFSRFLEVDKDTGLVIASVVVFFYAVLGGMKGITYTQVAQYCVLIVAYTIPAIFISLELTGNPLPPLGLFSDHTASGMPLLAKLDQVVQDLGFAAYTADVPNKLNMVLFTLTLMIGTAGLPHVIIRFFTVPKVADARWSAGWALIFIALLYLTAPAVASMARLNLINTVYPNGVDAQPIQYEDRPEWMKTWEETQLIKFEDKNNDGRIQFYNDKADMSDKGWAGNELTYNRDILVLANPEIAQLPGWVIGLIAAGGLAAALSTAAGLLLAISSAVSHDLIKNSINPNISEKGELMAARASMTVAIVVATYLGMNPPGFAAQVVALAFGIAAASIFPVLMMGIFSKRINNKGAIAGMLAGLVTTLVYIFMYKGWFFIPGTANLPDNVDNWILGISPLSFGAIGAIINFTVAFVVSNATEEPPVEIQELVESVRYPKGAGAAVDH</sequence>
<keyword evidence="9" id="KW-0739">Sodium transport</keyword>
<feature type="transmembrane region" description="Helical" evidence="11">
    <location>
        <begin position="154"/>
        <end position="172"/>
    </location>
</feature>
<evidence type="ECO:0000256" key="2">
    <source>
        <dbReference type="ARBA" id="ARBA00006434"/>
    </source>
</evidence>
<keyword evidence="7 11" id="KW-1133">Transmembrane helix</keyword>
<feature type="transmembrane region" description="Helical" evidence="11">
    <location>
        <begin position="77"/>
        <end position="95"/>
    </location>
</feature>
<accession>A0ABY1RYP2</accession>
<feature type="transmembrane region" description="Helical" evidence="11">
    <location>
        <begin position="6"/>
        <end position="25"/>
    </location>
</feature>
<feature type="transmembrane region" description="Helical" evidence="11">
    <location>
        <begin position="433"/>
        <end position="453"/>
    </location>
</feature>
<keyword evidence="9" id="KW-0406">Ion transport</keyword>
<evidence type="ECO:0000256" key="4">
    <source>
        <dbReference type="ARBA" id="ARBA00022475"/>
    </source>
</evidence>
<dbReference type="InterPro" id="IPR018212">
    <property type="entry name" value="Na/solute_symporter_CS"/>
</dbReference>
<dbReference type="InterPro" id="IPR038377">
    <property type="entry name" value="Na/Glc_symporter_sf"/>
</dbReference>
<feature type="transmembrane region" description="Helical" evidence="11">
    <location>
        <begin position="247"/>
        <end position="269"/>
    </location>
</feature>
<keyword evidence="3" id="KW-0813">Transport</keyword>
<dbReference type="InterPro" id="IPR050277">
    <property type="entry name" value="Sodium:Solute_Symporter"/>
</dbReference>
<dbReference type="EMBL" id="FXWV01000003">
    <property type="protein sequence ID" value="SMR73309.1"/>
    <property type="molecule type" value="Genomic_DNA"/>
</dbReference>
<dbReference type="InterPro" id="IPR001734">
    <property type="entry name" value="Na/solute_symporter"/>
</dbReference>
<comment type="similarity">
    <text evidence="2 10">Belongs to the sodium:solute symporter (SSF) (TC 2.A.21) family.</text>
</comment>
<feature type="transmembrane region" description="Helical" evidence="11">
    <location>
        <begin position="388"/>
        <end position="412"/>
    </location>
</feature>
<dbReference type="Proteomes" id="UP001159257">
    <property type="component" value="Unassembled WGS sequence"/>
</dbReference>
<dbReference type="PROSITE" id="PS00457">
    <property type="entry name" value="NA_SOLUT_SYMP_2"/>
    <property type="match status" value="1"/>
</dbReference>
<evidence type="ECO:0000256" key="3">
    <source>
        <dbReference type="ARBA" id="ARBA00022448"/>
    </source>
</evidence>
<dbReference type="InterPro" id="IPR019899">
    <property type="entry name" value="Na/solute_symporter_VC_2705"/>
</dbReference>
<keyword evidence="5 11" id="KW-0812">Transmembrane</keyword>
<evidence type="ECO:0000256" key="1">
    <source>
        <dbReference type="ARBA" id="ARBA00004141"/>
    </source>
</evidence>
<dbReference type="Pfam" id="PF00474">
    <property type="entry name" value="SSF"/>
    <property type="match status" value="2"/>
</dbReference>
<reference evidence="12 13" key="1">
    <citation type="submission" date="2017-05" db="EMBL/GenBank/DDBJ databases">
        <authorList>
            <person name="Varghese N."/>
            <person name="Submissions S."/>
        </authorList>
    </citation>
    <scope>NUCLEOTIDE SEQUENCE [LARGE SCALE GENOMIC DNA]</scope>
    <source>
        <strain evidence="12 13">CGMCC 1.7287</strain>
    </source>
</reference>
<gene>
    <name evidence="12" type="ORF">SAMN04487964_103252</name>
</gene>
<keyword evidence="13" id="KW-1185">Reference proteome</keyword>
<dbReference type="RefSeq" id="WP_239040382.1">
    <property type="nucleotide sequence ID" value="NZ_BAAAEY010000003.1"/>
</dbReference>
<evidence type="ECO:0000256" key="6">
    <source>
        <dbReference type="ARBA" id="ARBA00022847"/>
    </source>
</evidence>
<evidence type="ECO:0000256" key="11">
    <source>
        <dbReference type="SAM" id="Phobius"/>
    </source>
</evidence>
<keyword evidence="9" id="KW-0915">Sodium</keyword>
<comment type="caution">
    <text evidence="12">The sequence shown here is derived from an EMBL/GenBank/DDBJ whole genome shotgun (WGS) entry which is preliminary data.</text>
</comment>
<keyword evidence="4" id="KW-1003">Cell membrane</keyword>
<keyword evidence="6" id="KW-0769">Symport</keyword>
<dbReference type="Gene3D" id="1.20.1730.10">
    <property type="entry name" value="Sodium/glucose cotransporter"/>
    <property type="match status" value="1"/>
</dbReference>
<dbReference type="CDD" id="cd11480">
    <property type="entry name" value="SLC5sbd_u4"/>
    <property type="match status" value="1"/>
</dbReference>
<evidence type="ECO:0000256" key="10">
    <source>
        <dbReference type="RuleBase" id="RU362091"/>
    </source>
</evidence>
<evidence type="ECO:0000256" key="8">
    <source>
        <dbReference type="ARBA" id="ARBA00023136"/>
    </source>
</evidence>
<dbReference type="PANTHER" id="PTHR48086:SF5">
    <property type="entry name" value="NA(+):SOLUTE SYMPORTER (SSF FAMILY)"/>
    <property type="match status" value="1"/>
</dbReference>
<protein>
    <submittedName>
        <fullName evidence="12">Cation/acetate symporter</fullName>
    </submittedName>
</protein>
<comment type="subcellular location">
    <subcellularLocation>
        <location evidence="1">Membrane</location>
        <topology evidence="1">Multi-pass membrane protein</topology>
    </subcellularLocation>
</comment>
<feature type="transmembrane region" description="Helical" evidence="11">
    <location>
        <begin position="281"/>
        <end position="302"/>
    </location>
</feature>
<feature type="transmembrane region" description="Helical" evidence="11">
    <location>
        <begin position="492"/>
        <end position="510"/>
    </location>
</feature>
<evidence type="ECO:0000313" key="12">
    <source>
        <dbReference type="EMBL" id="SMR73309.1"/>
    </source>
</evidence>
<feature type="transmembrane region" description="Helical" evidence="11">
    <location>
        <begin position="459"/>
        <end position="480"/>
    </location>
</feature>
<organism evidence="12 13">
    <name type="scientific">Marinobacterium sediminicola</name>
    <dbReference type="NCBI Taxonomy" id="518898"/>
    <lineage>
        <taxon>Bacteria</taxon>
        <taxon>Pseudomonadati</taxon>
        <taxon>Pseudomonadota</taxon>
        <taxon>Gammaproteobacteria</taxon>
        <taxon>Oceanospirillales</taxon>
        <taxon>Oceanospirillaceae</taxon>
        <taxon>Marinobacterium</taxon>
    </lineage>
</organism>
<evidence type="ECO:0000256" key="7">
    <source>
        <dbReference type="ARBA" id="ARBA00022989"/>
    </source>
</evidence>
<feature type="transmembrane region" description="Helical" evidence="11">
    <location>
        <begin position="116"/>
        <end position="134"/>
    </location>
</feature>
<name>A0ABY1RYP2_9GAMM</name>
<dbReference type="PANTHER" id="PTHR48086">
    <property type="entry name" value="SODIUM/PROLINE SYMPORTER-RELATED"/>
    <property type="match status" value="1"/>
</dbReference>
<keyword evidence="8 11" id="KW-0472">Membrane</keyword>
<dbReference type="PROSITE" id="PS50283">
    <property type="entry name" value="NA_SOLUT_SYMP_3"/>
    <property type="match status" value="1"/>
</dbReference>
<dbReference type="NCBIfam" id="TIGR03648">
    <property type="entry name" value="Na_symport_lg"/>
    <property type="match status" value="1"/>
</dbReference>
<evidence type="ECO:0000313" key="13">
    <source>
        <dbReference type="Proteomes" id="UP001159257"/>
    </source>
</evidence>
<evidence type="ECO:0000256" key="9">
    <source>
        <dbReference type="ARBA" id="ARBA00023201"/>
    </source>
</evidence>
<proteinExistence type="inferred from homology"/>
<feature type="transmembrane region" description="Helical" evidence="11">
    <location>
        <begin position="179"/>
        <end position="198"/>
    </location>
</feature>
<evidence type="ECO:0000256" key="5">
    <source>
        <dbReference type="ARBA" id="ARBA00022692"/>
    </source>
</evidence>
<feature type="transmembrane region" description="Helical" evidence="11">
    <location>
        <begin position="530"/>
        <end position="554"/>
    </location>
</feature>